<comment type="caution">
    <text evidence="1">The sequence shown here is derived from an EMBL/GenBank/DDBJ whole genome shotgun (WGS) entry which is preliminary data.</text>
</comment>
<evidence type="ECO:0000313" key="1">
    <source>
        <dbReference type="EMBL" id="KAG8095006.1"/>
    </source>
</evidence>
<dbReference type="AlphaFoldDB" id="A0A8J6BVV5"/>
<sequence length="104" mass="11296">MTLMSTTSPWAHLPDPHGAGVPTLGMCLEGYIGKKGSRNSCLSGVEHEAGDFLGDTMPEEKKRWCTGLELGVENGVVLVGGGEEARWCHHRTTYRREEGHTSSL</sequence>
<evidence type="ECO:0000313" key="2">
    <source>
        <dbReference type="Proteomes" id="UP000729402"/>
    </source>
</evidence>
<dbReference type="EMBL" id="JAAALK010000080">
    <property type="protein sequence ID" value="KAG8095006.1"/>
    <property type="molecule type" value="Genomic_DNA"/>
</dbReference>
<protein>
    <submittedName>
        <fullName evidence="1">Uncharacterized protein</fullName>
    </submittedName>
</protein>
<organism evidence="1 2">
    <name type="scientific">Zizania palustris</name>
    <name type="common">Northern wild rice</name>
    <dbReference type="NCBI Taxonomy" id="103762"/>
    <lineage>
        <taxon>Eukaryota</taxon>
        <taxon>Viridiplantae</taxon>
        <taxon>Streptophyta</taxon>
        <taxon>Embryophyta</taxon>
        <taxon>Tracheophyta</taxon>
        <taxon>Spermatophyta</taxon>
        <taxon>Magnoliopsida</taxon>
        <taxon>Liliopsida</taxon>
        <taxon>Poales</taxon>
        <taxon>Poaceae</taxon>
        <taxon>BOP clade</taxon>
        <taxon>Oryzoideae</taxon>
        <taxon>Oryzeae</taxon>
        <taxon>Zizaniinae</taxon>
        <taxon>Zizania</taxon>
    </lineage>
</organism>
<keyword evidence="2" id="KW-1185">Reference proteome</keyword>
<accession>A0A8J6BVV5</accession>
<name>A0A8J6BVV5_ZIZPA</name>
<reference evidence="1" key="2">
    <citation type="submission" date="2021-02" db="EMBL/GenBank/DDBJ databases">
        <authorList>
            <person name="Kimball J.A."/>
            <person name="Haas M.W."/>
            <person name="Macchietto M."/>
            <person name="Kono T."/>
            <person name="Duquette J."/>
            <person name="Shao M."/>
        </authorList>
    </citation>
    <scope>NUCLEOTIDE SEQUENCE</scope>
    <source>
        <tissue evidence="1">Fresh leaf tissue</tissue>
    </source>
</reference>
<dbReference type="Proteomes" id="UP000729402">
    <property type="component" value="Unassembled WGS sequence"/>
</dbReference>
<gene>
    <name evidence="1" type="ORF">GUJ93_ZPchr0012g20245</name>
</gene>
<reference evidence="1" key="1">
    <citation type="journal article" date="2021" name="bioRxiv">
        <title>Whole Genome Assembly and Annotation of Northern Wild Rice, Zizania palustris L., Supports a Whole Genome Duplication in the Zizania Genus.</title>
        <authorList>
            <person name="Haas M."/>
            <person name="Kono T."/>
            <person name="Macchietto M."/>
            <person name="Millas R."/>
            <person name="McGilp L."/>
            <person name="Shao M."/>
            <person name="Duquette J."/>
            <person name="Hirsch C.N."/>
            <person name="Kimball J."/>
        </authorList>
    </citation>
    <scope>NUCLEOTIDE SEQUENCE</scope>
    <source>
        <tissue evidence="1">Fresh leaf tissue</tissue>
    </source>
</reference>
<proteinExistence type="predicted"/>